<reference evidence="2 3" key="1">
    <citation type="submission" date="2016-10" db="EMBL/GenBank/DDBJ databases">
        <authorList>
            <person name="de Groot N.N."/>
        </authorList>
    </citation>
    <scope>NUCLEOTIDE SEQUENCE [LARGE SCALE GENOMIC DNA]</scope>
    <source>
        <strain evidence="2 3">CGMCC 4.2023</strain>
    </source>
</reference>
<feature type="compositionally biased region" description="Gly residues" evidence="1">
    <location>
        <begin position="90"/>
        <end position="124"/>
    </location>
</feature>
<dbReference type="AlphaFoldDB" id="A0A1H6BCL6"/>
<keyword evidence="3" id="KW-1185">Reference proteome</keyword>
<feature type="region of interest" description="Disordered" evidence="1">
    <location>
        <begin position="71"/>
        <end position="140"/>
    </location>
</feature>
<dbReference type="EMBL" id="FNVU01000006">
    <property type="protein sequence ID" value="SEG58498.1"/>
    <property type="molecule type" value="Genomic_DNA"/>
</dbReference>
<organism evidence="2 3">
    <name type="scientific">Actinacidiphila yanglinensis</name>
    <dbReference type="NCBI Taxonomy" id="310779"/>
    <lineage>
        <taxon>Bacteria</taxon>
        <taxon>Bacillati</taxon>
        <taxon>Actinomycetota</taxon>
        <taxon>Actinomycetes</taxon>
        <taxon>Kitasatosporales</taxon>
        <taxon>Streptomycetaceae</taxon>
        <taxon>Actinacidiphila</taxon>
    </lineage>
</organism>
<name>A0A1H6BCL6_9ACTN</name>
<sequence length="140" mass="14572">MYSFDAPSPAPYQRYIPAMRTAQDATGGGATNTPIYDALYSEYRRLFRTLPGDRSGEESLQFKGFAAWHTEYPPFAPGGRHRSDPADGPNGMGNGQGGMGNGAGGPQGGQGGRPGTGRRGGANGDGPAALPPGRGDNRMR</sequence>
<gene>
    <name evidence="2" type="ORF">SAMN05216223_106435</name>
</gene>
<dbReference type="Proteomes" id="UP000236754">
    <property type="component" value="Unassembled WGS sequence"/>
</dbReference>
<protein>
    <submittedName>
        <fullName evidence="2">Uncharacterized protein</fullName>
    </submittedName>
</protein>
<evidence type="ECO:0000313" key="3">
    <source>
        <dbReference type="Proteomes" id="UP000236754"/>
    </source>
</evidence>
<accession>A0A1H6BCL6</accession>
<evidence type="ECO:0000256" key="1">
    <source>
        <dbReference type="SAM" id="MobiDB-lite"/>
    </source>
</evidence>
<proteinExistence type="predicted"/>
<evidence type="ECO:0000313" key="2">
    <source>
        <dbReference type="EMBL" id="SEG58498.1"/>
    </source>
</evidence>